<dbReference type="InterPro" id="IPR046348">
    <property type="entry name" value="SIS_dom_sf"/>
</dbReference>
<organism evidence="6 7">
    <name type="scientific">Arthrobacter terricola</name>
    <dbReference type="NCBI Taxonomy" id="2547396"/>
    <lineage>
        <taxon>Bacteria</taxon>
        <taxon>Bacillati</taxon>
        <taxon>Actinomycetota</taxon>
        <taxon>Actinomycetes</taxon>
        <taxon>Micrococcales</taxon>
        <taxon>Micrococcaceae</taxon>
        <taxon>Arthrobacter</taxon>
    </lineage>
</organism>
<protein>
    <recommendedName>
        <fullName evidence="3">Glutamine--fructose-6-phosphate aminotransferase [isomerizing]</fullName>
        <ecNumber evidence="2">2.6.1.16</ecNumber>
    </recommendedName>
</protein>
<evidence type="ECO:0000256" key="1">
    <source>
        <dbReference type="ARBA" id="ARBA00001031"/>
    </source>
</evidence>
<evidence type="ECO:0000256" key="3">
    <source>
        <dbReference type="ARBA" id="ARBA00016090"/>
    </source>
</evidence>
<evidence type="ECO:0000256" key="2">
    <source>
        <dbReference type="ARBA" id="ARBA00012916"/>
    </source>
</evidence>
<dbReference type="InterPro" id="IPR035466">
    <property type="entry name" value="GlmS/AgaS_SIS"/>
</dbReference>
<dbReference type="PANTHER" id="PTHR10937:SF0">
    <property type="entry name" value="GLUTAMINE--FRUCTOSE-6-PHOSPHATE TRANSAMINASE (ISOMERIZING)"/>
    <property type="match status" value="1"/>
</dbReference>
<comment type="catalytic activity">
    <reaction evidence="1">
        <text>D-fructose 6-phosphate + L-glutamine = D-glucosamine 6-phosphate + L-glutamate</text>
        <dbReference type="Rhea" id="RHEA:13237"/>
        <dbReference type="ChEBI" id="CHEBI:29985"/>
        <dbReference type="ChEBI" id="CHEBI:58359"/>
        <dbReference type="ChEBI" id="CHEBI:58725"/>
        <dbReference type="ChEBI" id="CHEBI:61527"/>
        <dbReference type="EC" id="2.6.1.16"/>
    </reaction>
</comment>
<dbReference type="GO" id="GO:0006487">
    <property type="term" value="P:protein N-linked glycosylation"/>
    <property type="evidence" value="ECO:0007669"/>
    <property type="project" value="TreeGrafter"/>
</dbReference>
<dbReference type="Proteomes" id="UP000295511">
    <property type="component" value="Unassembled WGS sequence"/>
</dbReference>
<keyword evidence="4" id="KW-0677">Repeat</keyword>
<evidence type="ECO:0000313" key="7">
    <source>
        <dbReference type="Proteomes" id="UP000295511"/>
    </source>
</evidence>
<dbReference type="SUPFAM" id="SSF53697">
    <property type="entry name" value="SIS domain"/>
    <property type="match status" value="1"/>
</dbReference>
<dbReference type="GO" id="GO:0004360">
    <property type="term" value="F:glutamine-fructose-6-phosphate transaminase (isomerizing) activity"/>
    <property type="evidence" value="ECO:0007669"/>
    <property type="project" value="UniProtKB-EC"/>
</dbReference>
<evidence type="ECO:0000259" key="5">
    <source>
        <dbReference type="PROSITE" id="PS51464"/>
    </source>
</evidence>
<gene>
    <name evidence="6" type="ORF">E1809_14620</name>
</gene>
<dbReference type="AlphaFoldDB" id="A0A4R5KHT7"/>
<dbReference type="CDD" id="cd05008">
    <property type="entry name" value="SIS_GlmS_GlmD_1"/>
    <property type="match status" value="1"/>
</dbReference>
<comment type="caution">
    <text evidence="6">The sequence shown here is derived from an EMBL/GenBank/DDBJ whole genome shotgun (WGS) entry which is preliminary data.</text>
</comment>
<reference evidence="6 7" key="1">
    <citation type="submission" date="2019-03" db="EMBL/GenBank/DDBJ databases">
        <title>Whole genome sequence of Arthrobacter sp JH1-1.</title>
        <authorList>
            <person name="Trinh H.N."/>
        </authorList>
    </citation>
    <scope>NUCLEOTIDE SEQUENCE [LARGE SCALE GENOMIC DNA]</scope>
    <source>
        <strain evidence="6 7">JH1-1</strain>
    </source>
</reference>
<dbReference type="RefSeq" id="WP_133204972.1">
    <property type="nucleotide sequence ID" value="NZ_SMRU01000016.1"/>
</dbReference>
<dbReference type="EC" id="2.6.1.16" evidence="2"/>
<evidence type="ECO:0000256" key="4">
    <source>
        <dbReference type="ARBA" id="ARBA00022737"/>
    </source>
</evidence>
<dbReference type="Gene3D" id="3.40.50.10490">
    <property type="entry name" value="Glucose-6-phosphate isomerase like protein, domain 1"/>
    <property type="match status" value="2"/>
</dbReference>
<dbReference type="EMBL" id="SMRU01000016">
    <property type="protein sequence ID" value="TDF94318.1"/>
    <property type="molecule type" value="Genomic_DNA"/>
</dbReference>
<name>A0A4R5KHT7_9MICC</name>
<keyword evidence="7" id="KW-1185">Reference proteome</keyword>
<dbReference type="GO" id="GO:0005829">
    <property type="term" value="C:cytosol"/>
    <property type="evidence" value="ECO:0007669"/>
    <property type="project" value="TreeGrafter"/>
</dbReference>
<proteinExistence type="predicted"/>
<dbReference type="OrthoDB" id="367283at2"/>
<sequence length="344" mass="35894">MTEMTPFELDIAEQPAALRRLAEADLPQLEAITGRPWDRIVLTGMGSSDYVGIPTWRTLTALGLPALIIDSGQLLDNPGAITPDTLLIATSQSGASGEVVELLNRRDAGAIAPAALLGIADPADSPLAEASDVFLPLQSGPEATVSTKSYLNSMAVHRLLAAAFAGEPAERVREDIAGMARITEQLITGVDVKDIAAATALHPQRRLVFVGRGDESATSLFSALITKESSKVPAEGFIGGQFRHGPFELAGDGLTAVLYGMRQDTPDESLRRLATDLVATGSQVVLVGDEQIPGALTVRANGTSPLSHLAASSVVAELLAVNLAQANGVVPGEFRYGSKITTAI</sequence>
<dbReference type="GO" id="GO:0097367">
    <property type="term" value="F:carbohydrate derivative binding"/>
    <property type="evidence" value="ECO:0007669"/>
    <property type="project" value="InterPro"/>
</dbReference>
<dbReference type="GO" id="GO:0006047">
    <property type="term" value="P:UDP-N-acetylglucosamine metabolic process"/>
    <property type="evidence" value="ECO:0007669"/>
    <property type="project" value="TreeGrafter"/>
</dbReference>
<dbReference type="Pfam" id="PF01380">
    <property type="entry name" value="SIS"/>
    <property type="match status" value="1"/>
</dbReference>
<feature type="domain" description="SIS" evidence="5">
    <location>
        <begin position="28"/>
        <end position="170"/>
    </location>
</feature>
<dbReference type="InterPro" id="IPR001347">
    <property type="entry name" value="SIS_dom"/>
</dbReference>
<evidence type="ECO:0000313" key="6">
    <source>
        <dbReference type="EMBL" id="TDF94318.1"/>
    </source>
</evidence>
<accession>A0A4R5KHT7</accession>
<dbReference type="PROSITE" id="PS51464">
    <property type="entry name" value="SIS"/>
    <property type="match status" value="1"/>
</dbReference>
<dbReference type="PANTHER" id="PTHR10937">
    <property type="entry name" value="GLUCOSAMINE--FRUCTOSE-6-PHOSPHATE AMINOTRANSFERASE, ISOMERIZING"/>
    <property type="match status" value="1"/>
</dbReference>
<dbReference type="GO" id="GO:0006002">
    <property type="term" value="P:fructose 6-phosphate metabolic process"/>
    <property type="evidence" value="ECO:0007669"/>
    <property type="project" value="TreeGrafter"/>
</dbReference>